<gene>
    <name evidence="1" type="ORF">TRIVIDRAFT_216229</name>
</gene>
<dbReference type="AlphaFoldDB" id="G9MW14"/>
<keyword evidence="2" id="KW-1185">Reference proteome</keyword>
<reference evidence="1 2" key="1">
    <citation type="journal article" date="2011" name="Genome Biol.">
        <title>Comparative genome sequence analysis underscores mycoparasitism as the ancestral life style of Trichoderma.</title>
        <authorList>
            <person name="Kubicek C.P."/>
            <person name="Herrera-Estrella A."/>
            <person name="Seidl-Seiboth V."/>
            <person name="Martinez D.A."/>
            <person name="Druzhinina I.S."/>
            <person name="Thon M."/>
            <person name="Zeilinger S."/>
            <person name="Casas-Flores S."/>
            <person name="Horwitz B.A."/>
            <person name="Mukherjee P.K."/>
            <person name="Mukherjee M."/>
            <person name="Kredics L."/>
            <person name="Alcaraz L.D."/>
            <person name="Aerts A."/>
            <person name="Antal Z."/>
            <person name="Atanasova L."/>
            <person name="Cervantes-Badillo M.G."/>
            <person name="Challacombe J."/>
            <person name="Chertkov O."/>
            <person name="McCluskey K."/>
            <person name="Coulpier F."/>
            <person name="Deshpande N."/>
            <person name="von Doehren H."/>
            <person name="Ebbole D.J."/>
            <person name="Esquivel-Naranjo E.U."/>
            <person name="Fekete E."/>
            <person name="Flipphi M."/>
            <person name="Glaser F."/>
            <person name="Gomez-Rodriguez E.Y."/>
            <person name="Gruber S."/>
            <person name="Han C."/>
            <person name="Henrissat B."/>
            <person name="Hermosa R."/>
            <person name="Hernandez-Onate M."/>
            <person name="Karaffa L."/>
            <person name="Kosti I."/>
            <person name="Le Crom S."/>
            <person name="Lindquist E."/>
            <person name="Lucas S."/>
            <person name="Luebeck M."/>
            <person name="Luebeck P.S."/>
            <person name="Margeot A."/>
            <person name="Metz B."/>
            <person name="Misra M."/>
            <person name="Nevalainen H."/>
            <person name="Omann M."/>
            <person name="Packer N."/>
            <person name="Perrone G."/>
            <person name="Uresti-Rivera E.E."/>
            <person name="Salamov A."/>
            <person name="Schmoll M."/>
            <person name="Seiboth B."/>
            <person name="Shapiro H."/>
            <person name="Sukno S."/>
            <person name="Tamayo-Ramos J.A."/>
            <person name="Tisch D."/>
            <person name="Wiest A."/>
            <person name="Wilkinson H.H."/>
            <person name="Zhang M."/>
            <person name="Coutinho P.M."/>
            <person name="Kenerley C.M."/>
            <person name="Monte E."/>
            <person name="Baker S.E."/>
            <person name="Grigoriev I.V."/>
        </authorList>
    </citation>
    <scope>NUCLEOTIDE SEQUENCE [LARGE SCALE GENOMIC DNA]</scope>
    <source>
        <strain evidence="2">Gv29-8 / FGSC 10586</strain>
    </source>
</reference>
<dbReference type="RefSeq" id="XP_013955506.1">
    <property type="nucleotide sequence ID" value="XM_014100031.1"/>
</dbReference>
<proteinExistence type="predicted"/>
<name>G9MW14_HYPVG</name>
<dbReference type="EMBL" id="ABDF02000072">
    <property type="protein sequence ID" value="EHK21310.1"/>
    <property type="molecule type" value="Genomic_DNA"/>
</dbReference>
<dbReference type="VEuPathDB" id="FungiDB:TRIVIDRAFT_216229"/>
<accession>G9MW14</accession>
<evidence type="ECO:0000313" key="1">
    <source>
        <dbReference type="EMBL" id="EHK21310.1"/>
    </source>
</evidence>
<dbReference type="InParanoid" id="G9MW14"/>
<dbReference type="HOGENOM" id="CLU_2542861_0_0_1"/>
<dbReference type="GeneID" id="25791079"/>
<protein>
    <submittedName>
        <fullName evidence="1">Uncharacterized protein</fullName>
    </submittedName>
</protein>
<sequence>MSGTNIPIDKGWPDDCFHKTEAVNASPEVHNGGPAIAVLLKATLCECRDFCVNAEWQIQRGDGRYEPASCSLFSRHRIQMAVF</sequence>
<organism evidence="1 2">
    <name type="scientific">Hypocrea virens (strain Gv29-8 / FGSC 10586)</name>
    <name type="common">Gliocladium virens</name>
    <name type="synonym">Trichoderma virens</name>
    <dbReference type="NCBI Taxonomy" id="413071"/>
    <lineage>
        <taxon>Eukaryota</taxon>
        <taxon>Fungi</taxon>
        <taxon>Dikarya</taxon>
        <taxon>Ascomycota</taxon>
        <taxon>Pezizomycotina</taxon>
        <taxon>Sordariomycetes</taxon>
        <taxon>Hypocreomycetidae</taxon>
        <taxon>Hypocreales</taxon>
        <taxon>Hypocreaceae</taxon>
        <taxon>Trichoderma</taxon>
    </lineage>
</organism>
<evidence type="ECO:0000313" key="2">
    <source>
        <dbReference type="Proteomes" id="UP000007115"/>
    </source>
</evidence>
<comment type="caution">
    <text evidence="1">The sequence shown here is derived from an EMBL/GenBank/DDBJ whole genome shotgun (WGS) entry which is preliminary data.</text>
</comment>
<dbReference type="Proteomes" id="UP000007115">
    <property type="component" value="Unassembled WGS sequence"/>
</dbReference>